<feature type="domain" description="Pili assembly chaperone N-terminal" evidence="10">
    <location>
        <begin position="22"/>
        <end position="142"/>
    </location>
</feature>
<dbReference type="InterPro" id="IPR013783">
    <property type="entry name" value="Ig-like_fold"/>
</dbReference>
<organism evidence="12 13">
    <name type="scientific">Salmonella enterica</name>
    <name type="common">Salmonella choleraesuis</name>
    <dbReference type="NCBI Taxonomy" id="28901"/>
    <lineage>
        <taxon>Bacteria</taxon>
        <taxon>Pseudomonadati</taxon>
        <taxon>Pseudomonadota</taxon>
        <taxon>Gammaproteobacteria</taxon>
        <taxon>Enterobacterales</taxon>
        <taxon>Enterobacteriaceae</taxon>
        <taxon>Salmonella</taxon>
    </lineage>
</organism>
<dbReference type="GO" id="GO:0071555">
    <property type="term" value="P:cell wall organization"/>
    <property type="evidence" value="ECO:0007669"/>
    <property type="project" value="InterPro"/>
</dbReference>
<feature type="domain" description="Pili assembly chaperone C-terminal" evidence="11">
    <location>
        <begin position="165"/>
        <end position="223"/>
    </location>
</feature>
<dbReference type="Proteomes" id="UP000254332">
    <property type="component" value="Unassembled WGS sequence"/>
</dbReference>
<evidence type="ECO:0000256" key="1">
    <source>
        <dbReference type="ARBA" id="ARBA00004418"/>
    </source>
</evidence>
<evidence type="ECO:0000256" key="4">
    <source>
        <dbReference type="ARBA" id="ARBA00022729"/>
    </source>
</evidence>
<dbReference type="InterPro" id="IPR008962">
    <property type="entry name" value="PapD-like_sf"/>
</dbReference>
<dbReference type="EMBL" id="UGWQ01000001">
    <property type="protein sequence ID" value="SUF68846.1"/>
    <property type="molecule type" value="Genomic_DNA"/>
</dbReference>
<dbReference type="InterPro" id="IPR016148">
    <property type="entry name" value="Pili_assmbl_chaperone_C"/>
</dbReference>
<dbReference type="InterPro" id="IPR036316">
    <property type="entry name" value="Pili_assmbl_chap_C_dom_sf"/>
</dbReference>
<dbReference type="InterPro" id="IPR001829">
    <property type="entry name" value="Pili_assmbl_chaperone_bac"/>
</dbReference>
<dbReference type="FunFam" id="2.60.40.10:FF:000458">
    <property type="entry name" value="Molecular chaperone FimC"/>
    <property type="match status" value="1"/>
</dbReference>
<evidence type="ECO:0000256" key="9">
    <source>
        <dbReference type="SAM" id="SignalP"/>
    </source>
</evidence>
<protein>
    <submittedName>
        <fullName evidence="12">Fimbrial chaperone protein</fullName>
    </submittedName>
</protein>
<dbReference type="PROSITE" id="PS00635">
    <property type="entry name" value="PILI_CHAPERONE"/>
    <property type="match status" value="1"/>
</dbReference>
<evidence type="ECO:0000256" key="3">
    <source>
        <dbReference type="ARBA" id="ARBA00022558"/>
    </source>
</evidence>
<gene>
    <name evidence="12" type="primary">sbbB</name>
    <name evidence="12" type="ORF">NCTC10718_01589</name>
</gene>
<accession>A0A379R086</accession>
<dbReference type="PANTHER" id="PTHR30251:SF5">
    <property type="entry name" value="FIMBRIAL CHAPARONE PROTEIN"/>
    <property type="match status" value="1"/>
</dbReference>
<dbReference type="PANTHER" id="PTHR30251">
    <property type="entry name" value="PILUS ASSEMBLY CHAPERONE"/>
    <property type="match status" value="1"/>
</dbReference>
<dbReference type="InterPro" id="IPR018046">
    <property type="entry name" value="Pili_assmbl_chaperone_CS"/>
</dbReference>
<dbReference type="Pfam" id="PF00345">
    <property type="entry name" value="PapD_N"/>
    <property type="match status" value="1"/>
</dbReference>
<dbReference type="SUPFAM" id="SSF49354">
    <property type="entry name" value="PapD-like"/>
    <property type="match status" value="1"/>
</dbReference>
<dbReference type="GO" id="GO:0030288">
    <property type="term" value="C:outer membrane-bounded periplasmic space"/>
    <property type="evidence" value="ECO:0007669"/>
    <property type="project" value="InterPro"/>
</dbReference>
<proteinExistence type="inferred from homology"/>
<keyword evidence="3" id="KW-1029">Fimbrium biogenesis</keyword>
<evidence type="ECO:0000256" key="7">
    <source>
        <dbReference type="ARBA" id="ARBA00023319"/>
    </source>
</evidence>
<comment type="subcellular location">
    <subcellularLocation>
        <location evidence="1 8">Periplasm</location>
    </subcellularLocation>
</comment>
<dbReference type="Pfam" id="PF02753">
    <property type="entry name" value="PapD_C"/>
    <property type="match status" value="1"/>
</dbReference>
<evidence type="ECO:0000313" key="13">
    <source>
        <dbReference type="Proteomes" id="UP000254332"/>
    </source>
</evidence>
<comment type="similarity">
    <text evidence="2 8">Belongs to the periplasmic pilus chaperone family.</text>
</comment>
<dbReference type="InterPro" id="IPR050643">
    <property type="entry name" value="Periplasmic_pilus_chap"/>
</dbReference>
<dbReference type="AlphaFoldDB" id="A0A379R086"/>
<evidence type="ECO:0000259" key="11">
    <source>
        <dbReference type="Pfam" id="PF02753"/>
    </source>
</evidence>
<dbReference type="Gene3D" id="2.60.40.10">
    <property type="entry name" value="Immunoglobulins"/>
    <property type="match status" value="2"/>
</dbReference>
<name>A0A379R086_SALER</name>
<dbReference type="SUPFAM" id="SSF49584">
    <property type="entry name" value="Periplasmic chaperone C-domain"/>
    <property type="match status" value="1"/>
</dbReference>
<evidence type="ECO:0000259" key="10">
    <source>
        <dbReference type="Pfam" id="PF00345"/>
    </source>
</evidence>
<dbReference type="InterPro" id="IPR016147">
    <property type="entry name" value="Pili_assmbl_chaperone_N"/>
</dbReference>
<evidence type="ECO:0000256" key="8">
    <source>
        <dbReference type="RuleBase" id="RU003918"/>
    </source>
</evidence>
<evidence type="ECO:0000256" key="2">
    <source>
        <dbReference type="ARBA" id="ARBA00007399"/>
    </source>
</evidence>
<evidence type="ECO:0000313" key="12">
    <source>
        <dbReference type="EMBL" id="SUF68846.1"/>
    </source>
</evidence>
<evidence type="ECO:0000256" key="5">
    <source>
        <dbReference type="ARBA" id="ARBA00022764"/>
    </source>
</evidence>
<keyword evidence="7" id="KW-0393">Immunoglobulin domain</keyword>
<evidence type="ECO:0000256" key="6">
    <source>
        <dbReference type="ARBA" id="ARBA00023186"/>
    </source>
</evidence>
<sequence>MTFLKTLPILLLAISLSSQAAIQPDRTRIIFNASDKASSLKLENQSKQLPYLAYSWIENEKGKKDDTFLVALPPIQRLNPGAISQVRIVKQDKTRSLPLDRESLFFFNVREIPPAPENKGDNAIVQMALQSQLKLFWRPAALKKKPGTEVEHQLKISQQGNALLVNNPTAYYITLAFFGKDIKSQLSGFSSQMLSPFSSAKLNAGSYSGNTFVLGYMDDYGGLRMLNVKCHGKCQLTVPEAKK</sequence>
<feature type="signal peptide" evidence="9">
    <location>
        <begin position="1"/>
        <end position="20"/>
    </location>
</feature>
<dbReference type="RefSeq" id="WP_079974095.1">
    <property type="nucleotide sequence ID" value="NZ_CP079839.1"/>
</dbReference>
<keyword evidence="5" id="KW-0574">Periplasm</keyword>
<reference evidence="12 13" key="1">
    <citation type="submission" date="2018-06" db="EMBL/GenBank/DDBJ databases">
        <authorList>
            <consortium name="Pathogen Informatics"/>
            <person name="Doyle S."/>
        </authorList>
    </citation>
    <scope>NUCLEOTIDE SEQUENCE [LARGE SCALE GENOMIC DNA]</scope>
    <source>
        <strain evidence="12 13">NCTC10718</strain>
    </source>
</reference>
<keyword evidence="6 8" id="KW-0143">Chaperone</keyword>
<feature type="chain" id="PRO_5016573826" evidence="9">
    <location>
        <begin position="21"/>
        <end position="243"/>
    </location>
</feature>
<dbReference type="PRINTS" id="PR00969">
    <property type="entry name" value="CHAPERONPILI"/>
</dbReference>
<keyword evidence="4 9" id="KW-0732">Signal</keyword>